<dbReference type="Gene3D" id="3.30.160.250">
    <property type="match status" value="1"/>
</dbReference>
<name>A0A5C7AAM2_9BACT</name>
<protein>
    <submittedName>
        <fullName evidence="1">Type II toxin-antitoxin system HicB family antitoxin</fullName>
    </submittedName>
</protein>
<comment type="caution">
    <text evidence="1">The sequence shown here is derived from an EMBL/GenBank/DDBJ whole genome shotgun (WGS) entry which is preliminary data.</text>
</comment>
<accession>A0A5C7AAM2</accession>
<evidence type="ECO:0000313" key="1">
    <source>
        <dbReference type="EMBL" id="TXE02678.1"/>
    </source>
</evidence>
<dbReference type="EMBL" id="VORW01000030">
    <property type="protein sequence ID" value="TXE02678.1"/>
    <property type="molecule type" value="Genomic_DNA"/>
</dbReference>
<evidence type="ECO:0000313" key="2">
    <source>
        <dbReference type="Proteomes" id="UP000321935"/>
    </source>
</evidence>
<dbReference type="RefSeq" id="WP_146921202.1">
    <property type="nucleotide sequence ID" value="NZ_VORW01000030.1"/>
</dbReference>
<reference evidence="1 2" key="1">
    <citation type="submission" date="2019-08" db="EMBL/GenBank/DDBJ databases">
        <title>Genomes sequence of Algoriphagus aquimarinus ACAM450.</title>
        <authorList>
            <person name="Bowman J.P."/>
        </authorList>
    </citation>
    <scope>NUCLEOTIDE SEQUENCE [LARGE SCALE GENOMIC DNA]</scope>
    <source>
        <strain evidence="1 2">ACAM 450</strain>
    </source>
</reference>
<dbReference type="AlphaFoldDB" id="A0A5C7AAM2"/>
<dbReference type="OrthoDB" id="965427at2"/>
<dbReference type="SUPFAM" id="SSF143100">
    <property type="entry name" value="TTHA1013/TTHA0281-like"/>
    <property type="match status" value="1"/>
</dbReference>
<organism evidence="1 2">
    <name type="scientific">Algoriphagus aquimarinus</name>
    <dbReference type="NCBI Taxonomy" id="237018"/>
    <lineage>
        <taxon>Bacteria</taxon>
        <taxon>Pseudomonadati</taxon>
        <taxon>Bacteroidota</taxon>
        <taxon>Cytophagia</taxon>
        <taxon>Cytophagales</taxon>
        <taxon>Cyclobacteriaceae</taxon>
        <taxon>Algoriphagus</taxon>
    </lineage>
</organism>
<sequence length="132" mass="14545">MANLVVDVTWEDNFGAYSEDVSGCVATHKSLEGVKEAYTSALKLHLEGILEDEDEIPSVLQGDYDLVFRLNTQALLKTLDGKISRAAIARASGINERQLGHYITGRVVPRADNRKKVIEGIHQIAQDLLKVV</sequence>
<proteinExistence type="predicted"/>
<dbReference type="InterPro" id="IPR035069">
    <property type="entry name" value="TTHA1013/TTHA0281-like"/>
</dbReference>
<gene>
    <name evidence="1" type="ORF">ESV85_21190</name>
</gene>
<dbReference type="Proteomes" id="UP000321935">
    <property type="component" value="Unassembled WGS sequence"/>
</dbReference>